<evidence type="ECO:0000313" key="8">
    <source>
        <dbReference type="Proteomes" id="UP000184212"/>
    </source>
</evidence>
<organism evidence="7 8">
    <name type="scientific">Chryseolinea serpens</name>
    <dbReference type="NCBI Taxonomy" id="947013"/>
    <lineage>
        <taxon>Bacteria</taxon>
        <taxon>Pseudomonadati</taxon>
        <taxon>Bacteroidota</taxon>
        <taxon>Cytophagia</taxon>
        <taxon>Cytophagales</taxon>
        <taxon>Fulvivirgaceae</taxon>
        <taxon>Chryseolinea</taxon>
    </lineage>
</organism>
<dbReference type="Proteomes" id="UP000184212">
    <property type="component" value="Unassembled WGS sequence"/>
</dbReference>
<evidence type="ECO:0000259" key="6">
    <source>
        <dbReference type="Pfam" id="PF01048"/>
    </source>
</evidence>
<dbReference type="InterPro" id="IPR035994">
    <property type="entry name" value="Nucleoside_phosphorylase_sf"/>
</dbReference>
<evidence type="ECO:0000313" key="7">
    <source>
        <dbReference type="EMBL" id="SHH89532.1"/>
    </source>
</evidence>
<dbReference type="CDD" id="cd09008">
    <property type="entry name" value="MTAN"/>
    <property type="match status" value="1"/>
</dbReference>
<dbReference type="InterPro" id="IPR010049">
    <property type="entry name" value="MTA_SAH_Nsdase"/>
</dbReference>
<gene>
    <name evidence="7" type="ORF">SAMN04488109_5897</name>
</gene>
<accession>A0A1M5WQ90</accession>
<dbReference type="OrthoDB" id="9792278at2"/>
<dbReference type="GO" id="GO:0008782">
    <property type="term" value="F:adenosylhomocysteine nucleosidase activity"/>
    <property type="evidence" value="ECO:0007669"/>
    <property type="project" value="UniProtKB-EC"/>
</dbReference>
<dbReference type="PANTHER" id="PTHR46832:SF1">
    <property type="entry name" value="5'-METHYLTHIOADENOSINE_S-ADENOSYLHOMOCYSTEINE NUCLEOSIDASE"/>
    <property type="match status" value="1"/>
</dbReference>
<evidence type="ECO:0000256" key="2">
    <source>
        <dbReference type="ARBA" id="ARBA00011974"/>
    </source>
</evidence>
<dbReference type="EC" id="3.2.2.9" evidence="2"/>
<dbReference type="GO" id="GO:0005829">
    <property type="term" value="C:cytosol"/>
    <property type="evidence" value="ECO:0007669"/>
    <property type="project" value="TreeGrafter"/>
</dbReference>
<dbReference type="GO" id="GO:0009164">
    <property type="term" value="P:nucleoside catabolic process"/>
    <property type="evidence" value="ECO:0007669"/>
    <property type="project" value="InterPro"/>
</dbReference>
<keyword evidence="3" id="KW-0028">Amino-acid biosynthesis</keyword>
<evidence type="ECO:0000256" key="5">
    <source>
        <dbReference type="ARBA" id="ARBA00023167"/>
    </source>
</evidence>
<feature type="domain" description="Nucleoside phosphorylase" evidence="6">
    <location>
        <begin position="41"/>
        <end position="280"/>
    </location>
</feature>
<keyword evidence="4" id="KW-0378">Hydrolase</keyword>
<keyword evidence="5" id="KW-0486">Methionine biosynthesis</keyword>
<dbReference type="Gene3D" id="3.40.50.1580">
    <property type="entry name" value="Nucleoside phosphorylase domain"/>
    <property type="match status" value="1"/>
</dbReference>
<protein>
    <recommendedName>
        <fullName evidence="2">adenosylhomocysteine nucleosidase</fullName>
        <ecNumber evidence="2">3.2.2.9</ecNumber>
    </recommendedName>
</protein>
<keyword evidence="8" id="KW-1185">Reference proteome</keyword>
<dbReference type="RefSeq" id="WP_073141838.1">
    <property type="nucleotide sequence ID" value="NZ_FQWQ01000005.1"/>
</dbReference>
<dbReference type="STRING" id="947013.SAMN04488109_5897"/>
<dbReference type="PANTHER" id="PTHR46832">
    <property type="entry name" value="5'-METHYLTHIOADENOSINE/S-ADENOSYLHOMOCYSTEINE NUCLEOSIDASE"/>
    <property type="match status" value="1"/>
</dbReference>
<dbReference type="Pfam" id="PF01048">
    <property type="entry name" value="PNP_UDP_1"/>
    <property type="match status" value="1"/>
</dbReference>
<dbReference type="GO" id="GO:0019284">
    <property type="term" value="P:L-methionine salvage from S-adenosylmethionine"/>
    <property type="evidence" value="ECO:0007669"/>
    <property type="project" value="TreeGrafter"/>
</dbReference>
<dbReference type="AlphaFoldDB" id="A0A1M5WQ90"/>
<name>A0A1M5WQ90_9BACT</name>
<dbReference type="InterPro" id="IPR000845">
    <property type="entry name" value="Nucleoside_phosphorylase_d"/>
</dbReference>
<reference evidence="7 8" key="1">
    <citation type="submission" date="2016-11" db="EMBL/GenBank/DDBJ databases">
        <authorList>
            <person name="Jaros S."/>
            <person name="Januszkiewicz K."/>
            <person name="Wedrychowicz H."/>
        </authorList>
    </citation>
    <scope>NUCLEOTIDE SEQUENCE [LARGE SCALE GENOMIC DNA]</scope>
    <source>
        <strain evidence="7 8">DSM 24574</strain>
    </source>
</reference>
<dbReference type="SUPFAM" id="SSF53167">
    <property type="entry name" value="Purine and uridine phosphorylases"/>
    <property type="match status" value="1"/>
</dbReference>
<dbReference type="NCBIfam" id="NF004079">
    <property type="entry name" value="PRK05584.1"/>
    <property type="match status" value="1"/>
</dbReference>
<comment type="pathway">
    <text evidence="1">Amino-acid biosynthesis; L-methionine biosynthesis via salvage pathway; S-methyl-5-thio-alpha-D-ribose 1-phosphate from S-methyl-5'-thioadenosine (hydrolase route): step 1/2.</text>
</comment>
<dbReference type="UniPathway" id="UPA00904">
    <property type="reaction ID" value="UER00871"/>
</dbReference>
<sequence>MLRTIIFFSVALCSTLSLRGQGIVEIKPAARIDTVVTDITGILGAFPEEVKFLATQMQDKTEFVIQHLTFTEGRLNGQHVVLAQTGIGKVNASLTTILLIEHFHPKAIVFTGIAGAINPTLAPGDLVIGTTLAHHDYGALTATGIQRRPTRDPATMQENPIYFPCDTSLVHLAQRAGKNLVLEKIKSPQGLRSPKIISGVIVTGDVFVSSEKATQELQKQMHAEATEMEGAAVAQVSYQQHIPFLVIRSMSDNASSTAPADIETFYQVAARNSANLVMAIMTAQGKPKK</sequence>
<dbReference type="GO" id="GO:0008930">
    <property type="term" value="F:methylthioadenosine nucleosidase activity"/>
    <property type="evidence" value="ECO:0007669"/>
    <property type="project" value="InterPro"/>
</dbReference>
<dbReference type="EMBL" id="FQWQ01000005">
    <property type="protein sequence ID" value="SHH89532.1"/>
    <property type="molecule type" value="Genomic_DNA"/>
</dbReference>
<evidence type="ECO:0000256" key="4">
    <source>
        <dbReference type="ARBA" id="ARBA00022801"/>
    </source>
</evidence>
<dbReference type="GO" id="GO:0019509">
    <property type="term" value="P:L-methionine salvage from methylthioadenosine"/>
    <property type="evidence" value="ECO:0007669"/>
    <property type="project" value="UniProtKB-UniPathway"/>
</dbReference>
<dbReference type="NCBIfam" id="TIGR01704">
    <property type="entry name" value="MTA_SAH-Nsdase"/>
    <property type="match status" value="1"/>
</dbReference>
<evidence type="ECO:0000256" key="1">
    <source>
        <dbReference type="ARBA" id="ARBA00004945"/>
    </source>
</evidence>
<evidence type="ECO:0000256" key="3">
    <source>
        <dbReference type="ARBA" id="ARBA00022605"/>
    </source>
</evidence>
<proteinExistence type="predicted"/>